<evidence type="ECO:0000256" key="1">
    <source>
        <dbReference type="SAM" id="SignalP"/>
    </source>
</evidence>
<sequence>MKIICRILLLLMVSFQFGCDKTKAEVKSIKNPKGAATKEVITENTTTEIDDYSFPVDSLLKVNLLLTEVFHGDEVDPNLQKKIWFGLFKNGDNYSFSKISVSINQAYDPIIDEEEGEKTGWEVSTTAKDTCVVLVEKLPGFADHTVEFVKIPEYIYPKENLEFQFLGSQYKLYATGEKKKENPDSDWWVVTDYKLYLKTIINGKEVVELLAAKESFEDRMIRIIFAGDIDGDGKLDLIIDTSSHYNTSSLTLYLSKSADKHKIIKPVGIFTSVGC</sequence>
<keyword evidence="3" id="KW-1185">Reference proteome</keyword>
<dbReference type="RefSeq" id="WP_379683342.1">
    <property type="nucleotide sequence ID" value="NZ_JBHLYW010000003.1"/>
</dbReference>
<protein>
    <recommendedName>
        <fullName evidence="4">VCBS repeat-containing protein</fullName>
    </recommendedName>
</protein>
<feature type="chain" id="PRO_5046712159" description="VCBS repeat-containing protein" evidence="1">
    <location>
        <begin position="19"/>
        <end position="275"/>
    </location>
</feature>
<comment type="caution">
    <text evidence="2">The sequence shown here is derived from an EMBL/GenBank/DDBJ whole genome shotgun (WGS) entry which is preliminary data.</text>
</comment>
<proteinExistence type="predicted"/>
<gene>
    <name evidence="2" type="ORF">ACFFLS_02675</name>
</gene>
<dbReference type="Proteomes" id="UP001589734">
    <property type="component" value="Unassembled WGS sequence"/>
</dbReference>
<accession>A0ABV6BKF7</accession>
<dbReference type="EMBL" id="JBHLYW010000003">
    <property type="protein sequence ID" value="MFC0075930.1"/>
    <property type="molecule type" value="Genomic_DNA"/>
</dbReference>
<name>A0ABV6BKF7_9FLAO</name>
<reference evidence="2 3" key="1">
    <citation type="submission" date="2024-09" db="EMBL/GenBank/DDBJ databases">
        <authorList>
            <person name="Sun Q."/>
            <person name="Mori K."/>
        </authorList>
    </citation>
    <scope>NUCLEOTIDE SEQUENCE [LARGE SCALE GENOMIC DNA]</scope>
    <source>
        <strain evidence="2 3">CGMCC 1.12926</strain>
    </source>
</reference>
<evidence type="ECO:0008006" key="4">
    <source>
        <dbReference type="Google" id="ProtNLM"/>
    </source>
</evidence>
<evidence type="ECO:0000313" key="2">
    <source>
        <dbReference type="EMBL" id="MFC0075930.1"/>
    </source>
</evidence>
<feature type="signal peptide" evidence="1">
    <location>
        <begin position="1"/>
        <end position="18"/>
    </location>
</feature>
<evidence type="ECO:0000313" key="3">
    <source>
        <dbReference type="Proteomes" id="UP001589734"/>
    </source>
</evidence>
<organism evidence="2 3">
    <name type="scientific">Flavobacterium procerum</name>
    <dbReference type="NCBI Taxonomy" id="1455569"/>
    <lineage>
        <taxon>Bacteria</taxon>
        <taxon>Pseudomonadati</taxon>
        <taxon>Bacteroidota</taxon>
        <taxon>Flavobacteriia</taxon>
        <taxon>Flavobacteriales</taxon>
        <taxon>Flavobacteriaceae</taxon>
        <taxon>Flavobacterium</taxon>
    </lineage>
</organism>
<keyword evidence="1" id="KW-0732">Signal</keyword>